<dbReference type="InterPro" id="IPR050792">
    <property type="entry name" value="ADP-ribosylglycohydrolase"/>
</dbReference>
<keyword evidence="3" id="KW-0479">Metal-binding</keyword>
<name>A0A100YXR0_TRASO</name>
<dbReference type="RefSeq" id="WP_059053635.1">
    <property type="nucleotide sequence ID" value="NZ_LOJF01000001.1"/>
</dbReference>
<evidence type="ECO:0000256" key="1">
    <source>
        <dbReference type="ARBA" id="ARBA00010702"/>
    </source>
</evidence>
<comment type="caution">
    <text evidence="4">The sequence shown here is derived from an EMBL/GenBank/DDBJ whole genome shotgun (WGS) entry which is preliminary data.</text>
</comment>
<evidence type="ECO:0000256" key="3">
    <source>
        <dbReference type="PIRSR" id="PIRSR605502-1"/>
    </source>
</evidence>
<dbReference type="Pfam" id="PF03747">
    <property type="entry name" value="ADP_ribosyl_GH"/>
    <property type="match status" value="2"/>
</dbReference>
<reference evidence="4 5" key="1">
    <citation type="submission" date="2015-12" db="EMBL/GenBank/DDBJ databases">
        <title>Draft Genome Sequence of Olsenella scatoligenes SK9K4T; a Producer of 3-Methylindole- (skatole) and 4-Methylphenol- (p-cresol) Isolated from Pig Feces.</title>
        <authorList>
            <person name="Li X."/>
            <person name="Borg B."/>
            <person name="Canibe N."/>
        </authorList>
    </citation>
    <scope>NUCLEOTIDE SEQUENCE [LARGE SCALE GENOMIC DNA]</scope>
    <source>
        <strain evidence="4 5">SK9K4</strain>
    </source>
</reference>
<dbReference type="Proteomes" id="UP000054078">
    <property type="component" value="Unassembled WGS sequence"/>
</dbReference>
<feature type="binding site" evidence="3">
    <location>
        <position position="56"/>
    </location>
    <ligand>
        <name>Mg(2+)</name>
        <dbReference type="ChEBI" id="CHEBI:18420"/>
        <label>1</label>
    </ligand>
</feature>
<feature type="binding site" evidence="3">
    <location>
        <position position="55"/>
    </location>
    <ligand>
        <name>Mg(2+)</name>
        <dbReference type="ChEBI" id="CHEBI:18420"/>
        <label>1</label>
    </ligand>
</feature>
<dbReference type="Gene3D" id="1.10.4080.10">
    <property type="entry name" value="ADP-ribosylation/Crystallin J1"/>
    <property type="match status" value="1"/>
</dbReference>
<dbReference type="PANTHER" id="PTHR16222:SF24">
    <property type="entry name" value="ADP-RIBOSYLHYDROLASE ARH3"/>
    <property type="match status" value="1"/>
</dbReference>
<dbReference type="OrthoDB" id="9798107at2"/>
<keyword evidence="5" id="KW-1185">Reference proteome</keyword>
<evidence type="ECO:0000313" key="4">
    <source>
        <dbReference type="EMBL" id="KUH59387.1"/>
    </source>
</evidence>
<dbReference type="STRING" id="1299998.AUL39_03455"/>
<dbReference type="SUPFAM" id="SSF101478">
    <property type="entry name" value="ADP-ribosylglycohydrolase"/>
    <property type="match status" value="1"/>
</dbReference>
<dbReference type="GO" id="GO:0016787">
    <property type="term" value="F:hydrolase activity"/>
    <property type="evidence" value="ECO:0007669"/>
    <property type="project" value="UniProtKB-KW"/>
</dbReference>
<dbReference type="AlphaFoldDB" id="A0A100YXR0"/>
<feature type="binding site" evidence="3">
    <location>
        <position position="225"/>
    </location>
    <ligand>
        <name>Mg(2+)</name>
        <dbReference type="ChEBI" id="CHEBI:18420"/>
        <label>1</label>
    </ligand>
</feature>
<keyword evidence="3" id="KW-0460">Magnesium</keyword>
<gene>
    <name evidence="4" type="ORF">AUL39_03455</name>
</gene>
<comment type="cofactor">
    <cofactor evidence="3">
        <name>Mg(2+)</name>
        <dbReference type="ChEBI" id="CHEBI:18420"/>
    </cofactor>
    <text evidence="3">Binds 2 magnesium ions per subunit.</text>
</comment>
<dbReference type="EMBL" id="LOJF01000001">
    <property type="protein sequence ID" value="KUH59387.1"/>
    <property type="molecule type" value="Genomic_DNA"/>
</dbReference>
<feature type="binding site" evidence="3">
    <location>
        <position position="227"/>
    </location>
    <ligand>
        <name>Mg(2+)</name>
        <dbReference type="ChEBI" id="CHEBI:18420"/>
        <label>1</label>
    </ligand>
</feature>
<dbReference type="InterPro" id="IPR036705">
    <property type="entry name" value="Ribosyl_crysJ1_sf"/>
</dbReference>
<dbReference type="GO" id="GO:0046872">
    <property type="term" value="F:metal ion binding"/>
    <property type="evidence" value="ECO:0007669"/>
    <property type="project" value="UniProtKB-KW"/>
</dbReference>
<keyword evidence="2 4" id="KW-0378">Hydrolase</keyword>
<dbReference type="PANTHER" id="PTHR16222">
    <property type="entry name" value="ADP-RIBOSYLGLYCOHYDROLASE"/>
    <property type="match status" value="1"/>
</dbReference>
<sequence>MPASQHPSPALRDCVYGQAVGDALGVPYEFRARGTFECTGMVRHGSHNQPAGTWSDDTSMALATCDSIRATGRVDVRDMRERFARWYREGAYTVSGLFDIGGTTADALSSGRGRAGERDNGNGSLMRILPLAFAGATGDEARAVSAITHAHRTSCEACVRMLRVARRLIAGEGPRDVAGSLVGVPASQIRSGGFVLDTERAALWCLANTSSYAECVLAAVNLGDDTDTTAAVAGGLAGIVYGMGSIPAAWLEALRGKDVIEGCLF</sequence>
<feature type="binding site" evidence="3">
    <location>
        <position position="228"/>
    </location>
    <ligand>
        <name>Mg(2+)</name>
        <dbReference type="ChEBI" id="CHEBI:18420"/>
        <label>1</label>
    </ligand>
</feature>
<dbReference type="InterPro" id="IPR005502">
    <property type="entry name" value="Ribosyl_crysJ1"/>
</dbReference>
<protein>
    <submittedName>
        <fullName evidence="4">ADP-ribosylglycohydrolase</fullName>
    </submittedName>
</protein>
<evidence type="ECO:0000256" key="2">
    <source>
        <dbReference type="ARBA" id="ARBA00022801"/>
    </source>
</evidence>
<proteinExistence type="inferred from homology"/>
<feature type="binding site" evidence="3">
    <location>
        <position position="57"/>
    </location>
    <ligand>
        <name>Mg(2+)</name>
        <dbReference type="ChEBI" id="CHEBI:18420"/>
        <label>1</label>
    </ligand>
</feature>
<organism evidence="4 5">
    <name type="scientific">Tractidigestivibacter scatoligenes</name>
    <name type="common">Olsenella scatoligenes</name>
    <dbReference type="NCBI Taxonomy" id="1299998"/>
    <lineage>
        <taxon>Bacteria</taxon>
        <taxon>Bacillati</taxon>
        <taxon>Actinomycetota</taxon>
        <taxon>Coriobacteriia</taxon>
        <taxon>Coriobacteriales</taxon>
        <taxon>Atopobiaceae</taxon>
        <taxon>Tractidigestivibacter</taxon>
    </lineage>
</organism>
<accession>A0A100YXR0</accession>
<evidence type="ECO:0000313" key="5">
    <source>
        <dbReference type="Proteomes" id="UP000054078"/>
    </source>
</evidence>
<comment type="similarity">
    <text evidence="1">Belongs to the ADP-ribosylglycohydrolase family.</text>
</comment>